<dbReference type="InterPro" id="IPR020568">
    <property type="entry name" value="Ribosomal_Su5_D2-typ_SF"/>
</dbReference>
<dbReference type="PROSITE" id="PS50881">
    <property type="entry name" value="S5_DSRBD"/>
    <property type="match status" value="1"/>
</dbReference>
<protein>
    <submittedName>
        <fullName evidence="7">30S ribosomal protein S5</fullName>
    </submittedName>
</protein>
<dbReference type="InterPro" id="IPR014721">
    <property type="entry name" value="Ribsml_uS5_D2-typ_fold_subgr"/>
</dbReference>
<dbReference type="PANTHER" id="PTHR48277:SF1">
    <property type="entry name" value="MITOCHONDRIAL RIBOSOMAL PROTEIN S5"/>
    <property type="match status" value="1"/>
</dbReference>
<accession>A0A5C1H7Z8</accession>
<feature type="domain" description="S5 DRBM" evidence="6">
    <location>
        <begin position="88"/>
        <end position="151"/>
    </location>
</feature>
<dbReference type="SUPFAM" id="SSF54211">
    <property type="entry name" value="Ribosomal protein S5 domain 2-like"/>
    <property type="match status" value="1"/>
</dbReference>
<sequence length="256" mass="29487">MHLSTTKQSLHPLKYFIKSKKVNILQTKVIILINLLSNILCSPELFNSLNVKLFCLSINVLDEYNILLSNLYSQSKTLVTYKLSLKELKHKIIHIKFISKMTKKGRIKKIKLILIIGNETGWIGIGISKANTFNDAVSKAFQSSFKNIYLIPRENLNGTYKYKNNSIFIKPQKLGFGIKSSFILKWLLELAGYKNFTIKLIGSKNNLNSIYTFLQLCIKIPLKSNINREFKNLREIQTTELVLLQLIKNLNSLLVY</sequence>
<dbReference type="GO" id="GO:0003735">
    <property type="term" value="F:structural constituent of ribosome"/>
    <property type="evidence" value="ECO:0007669"/>
    <property type="project" value="UniProtKB-UniRule"/>
</dbReference>
<reference evidence="7" key="1">
    <citation type="journal article" date="2019" name="Genome Biol. Evol.">
        <title>Nephromyces represents a diverse and novel lineage of the Apicomplexa that has retained apicoplasts.</title>
        <authorList>
            <person name="Munoz-Gomez S.A."/>
            <person name="Durnin K."/>
            <person name="Eme L."/>
            <person name="Paight C."/>
            <person name="Lane C.E."/>
            <person name="Saffo M.B."/>
            <person name="Slamovits C.H."/>
        </authorList>
    </citation>
    <scope>NUCLEOTIDE SEQUENCE</scope>
    <source>
        <strain evidence="7">654</strain>
    </source>
</reference>
<dbReference type="SUPFAM" id="SSF54768">
    <property type="entry name" value="dsRNA-binding domain-like"/>
    <property type="match status" value="1"/>
</dbReference>
<dbReference type="InterPro" id="IPR013810">
    <property type="entry name" value="Ribosomal_uS5_N"/>
</dbReference>
<dbReference type="Gene3D" id="3.30.230.10">
    <property type="match status" value="1"/>
</dbReference>
<dbReference type="Pfam" id="PF03719">
    <property type="entry name" value="Ribosomal_S5_C"/>
    <property type="match status" value="1"/>
</dbReference>
<organism evidence="7">
    <name type="scientific">Nephromyces sp. ex Molgula occidentalis</name>
    <dbReference type="NCBI Taxonomy" id="2544991"/>
    <lineage>
        <taxon>Eukaryota</taxon>
        <taxon>Sar</taxon>
        <taxon>Alveolata</taxon>
        <taxon>Apicomplexa</taxon>
        <taxon>Aconoidasida</taxon>
        <taxon>Nephromycida</taxon>
        <taxon>Nephromyces</taxon>
    </lineage>
</organism>
<evidence type="ECO:0000256" key="1">
    <source>
        <dbReference type="ARBA" id="ARBA00008945"/>
    </source>
</evidence>
<evidence type="ECO:0000256" key="5">
    <source>
        <dbReference type="RuleBase" id="RU003823"/>
    </source>
</evidence>
<dbReference type="AlphaFoldDB" id="A0A5C1H7Z8"/>
<dbReference type="InterPro" id="IPR005324">
    <property type="entry name" value="Ribosomal_uS5_C"/>
</dbReference>
<dbReference type="GO" id="GO:0006412">
    <property type="term" value="P:translation"/>
    <property type="evidence" value="ECO:0007669"/>
    <property type="project" value="InterPro"/>
</dbReference>
<evidence type="ECO:0000259" key="6">
    <source>
        <dbReference type="PROSITE" id="PS50881"/>
    </source>
</evidence>
<dbReference type="Gene3D" id="3.30.160.20">
    <property type="match status" value="1"/>
</dbReference>
<keyword evidence="2 4" id="KW-0689">Ribosomal protein</keyword>
<dbReference type="EMBL" id="MK573205">
    <property type="protein sequence ID" value="QEM01737.1"/>
    <property type="molecule type" value="Genomic_DNA"/>
</dbReference>
<evidence type="ECO:0000256" key="2">
    <source>
        <dbReference type="ARBA" id="ARBA00022980"/>
    </source>
</evidence>
<evidence type="ECO:0000256" key="3">
    <source>
        <dbReference type="ARBA" id="ARBA00023274"/>
    </source>
</evidence>
<proteinExistence type="inferred from homology"/>
<name>A0A5C1H7Z8_9APIC</name>
<dbReference type="PANTHER" id="PTHR48277">
    <property type="entry name" value="MITOCHONDRIAL RIBOSOMAL PROTEIN S5"/>
    <property type="match status" value="1"/>
</dbReference>
<dbReference type="InterPro" id="IPR000851">
    <property type="entry name" value="Ribosomal_uS5"/>
</dbReference>
<comment type="similarity">
    <text evidence="1 5">Belongs to the universal ribosomal protein uS5 family.</text>
</comment>
<dbReference type="Pfam" id="PF00333">
    <property type="entry name" value="Ribosomal_S5"/>
    <property type="match status" value="1"/>
</dbReference>
<keyword evidence="3 4" id="KW-0687">Ribonucleoprotein</keyword>
<gene>
    <name evidence="7" type="primary">rps5</name>
</gene>
<evidence type="ECO:0000313" key="7">
    <source>
        <dbReference type="EMBL" id="QEM01737.1"/>
    </source>
</evidence>
<dbReference type="GO" id="GO:0003723">
    <property type="term" value="F:RNA binding"/>
    <property type="evidence" value="ECO:0007669"/>
    <property type="project" value="InterPro"/>
</dbReference>
<evidence type="ECO:0000256" key="4">
    <source>
        <dbReference type="PROSITE-ProRule" id="PRU00268"/>
    </source>
</evidence>
<dbReference type="GO" id="GO:0005840">
    <property type="term" value="C:ribosome"/>
    <property type="evidence" value="ECO:0007669"/>
    <property type="project" value="UniProtKB-KW"/>
</dbReference>
<dbReference type="GO" id="GO:1990904">
    <property type="term" value="C:ribonucleoprotein complex"/>
    <property type="evidence" value="ECO:0007669"/>
    <property type="project" value="UniProtKB-UniRule"/>
</dbReference>